<dbReference type="EMBL" id="BPVZ01001110">
    <property type="protein sequence ID" value="GKV53148.1"/>
    <property type="molecule type" value="Genomic_DNA"/>
</dbReference>
<evidence type="ECO:0000313" key="1">
    <source>
        <dbReference type="EMBL" id="GKV53148.1"/>
    </source>
</evidence>
<proteinExistence type="predicted"/>
<comment type="caution">
    <text evidence="1">The sequence shown here is derived from an EMBL/GenBank/DDBJ whole genome shotgun (WGS) entry which is preliminary data.</text>
</comment>
<dbReference type="AlphaFoldDB" id="A0AAV5MUL8"/>
<gene>
    <name evidence="1" type="ORF">SLEP1_g59688</name>
</gene>
<evidence type="ECO:0000313" key="2">
    <source>
        <dbReference type="Proteomes" id="UP001054252"/>
    </source>
</evidence>
<keyword evidence="2" id="KW-1185">Reference proteome</keyword>
<accession>A0AAV5MUL8</accession>
<protein>
    <submittedName>
        <fullName evidence="1">Uncharacterized protein</fullName>
    </submittedName>
</protein>
<name>A0AAV5MUL8_9ROSI</name>
<organism evidence="1 2">
    <name type="scientific">Rubroshorea leprosula</name>
    <dbReference type="NCBI Taxonomy" id="152421"/>
    <lineage>
        <taxon>Eukaryota</taxon>
        <taxon>Viridiplantae</taxon>
        <taxon>Streptophyta</taxon>
        <taxon>Embryophyta</taxon>
        <taxon>Tracheophyta</taxon>
        <taxon>Spermatophyta</taxon>
        <taxon>Magnoliopsida</taxon>
        <taxon>eudicotyledons</taxon>
        <taxon>Gunneridae</taxon>
        <taxon>Pentapetalae</taxon>
        <taxon>rosids</taxon>
        <taxon>malvids</taxon>
        <taxon>Malvales</taxon>
        <taxon>Dipterocarpaceae</taxon>
        <taxon>Rubroshorea</taxon>
    </lineage>
</organism>
<dbReference type="Proteomes" id="UP001054252">
    <property type="component" value="Unassembled WGS sequence"/>
</dbReference>
<sequence length="152" mass="17209">MRPNVPSPPIRLYFSFLLEKEKKENQSFLLFFHVRTALSCIERFFVLYTTLRKTNPLCTVPFFLPRKGGPPYDATAGCPKCMQGVNSDRIGLCVPGPSGVIFWPSLPYLRPLCYATVIFCYVPPPLRQKEKVPHELSFCGVVAGPIGDWLRV</sequence>
<reference evidence="1 2" key="1">
    <citation type="journal article" date="2021" name="Commun. Biol.">
        <title>The genome of Shorea leprosula (Dipterocarpaceae) highlights the ecological relevance of drought in aseasonal tropical rainforests.</title>
        <authorList>
            <person name="Ng K.K.S."/>
            <person name="Kobayashi M.J."/>
            <person name="Fawcett J.A."/>
            <person name="Hatakeyama M."/>
            <person name="Paape T."/>
            <person name="Ng C.H."/>
            <person name="Ang C.C."/>
            <person name="Tnah L.H."/>
            <person name="Lee C.T."/>
            <person name="Nishiyama T."/>
            <person name="Sese J."/>
            <person name="O'Brien M.J."/>
            <person name="Copetti D."/>
            <person name="Mohd Noor M.I."/>
            <person name="Ong R.C."/>
            <person name="Putra M."/>
            <person name="Sireger I.Z."/>
            <person name="Indrioko S."/>
            <person name="Kosugi Y."/>
            <person name="Izuno A."/>
            <person name="Isagi Y."/>
            <person name="Lee S.L."/>
            <person name="Shimizu K.K."/>
        </authorList>
    </citation>
    <scope>NUCLEOTIDE SEQUENCE [LARGE SCALE GENOMIC DNA]</scope>
    <source>
        <strain evidence="1">214</strain>
    </source>
</reference>